<dbReference type="Gene3D" id="3.40.50.720">
    <property type="entry name" value="NAD(P)-binding Rossmann-like Domain"/>
    <property type="match status" value="1"/>
</dbReference>
<comment type="caution">
    <text evidence="2">The sequence shown here is derived from an EMBL/GenBank/DDBJ whole genome shotgun (WGS) entry which is preliminary data.</text>
</comment>
<dbReference type="InterPro" id="IPR051450">
    <property type="entry name" value="Gfo/Idh/MocA_Oxidoreductases"/>
</dbReference>
<name>A0ABR9B0K6_9BACL</name>
<keyword evidence="3" id="KW-1185">Reference proteome</keyword>
<dbReference type="Proteomes" id="UP000634529">
    <property type="component" value="Unassembled WGS sequence"/>
</dbReference>
<accession>A0ABR9B0K6</accession>
<dbReference type="InterPro" id="IPR036291">
    <property type="entry name" value="NAD(P)-bd_dom_sf"/>
</dbReference>
<dbReference type="RefSeq" id="WP_192025336.1">
    <property type="nucleotide sequence ID" value="NZ_JACYTN010000007.1"/>
</dbReference>
<evidence type="ECO:0000259" key="1">
    <source>
        <dbReference type="Pfam" id="PF01408"/>
    </source>
</evidence>
<dbReference type="InterPro" id="IPR000683">
    <property type="entry name" value="Gfo/Idh/MocA-like_OxRdtase_N"/>
</dbReference>
<protein>
    <submittedName>
        <fullName evidence="2">Gfo/Idh/MocA family oxidoreductase</fullName>
    </submittedName>
</protein>
<dbReference type="Pfam" id="PF01408">
    <property type="entry name" value="GFO_IDH_MocA"/>
    <property type="match status" value="1"/>
</dbReference>
<evidence type="ECO:0000313" key="2">
    <source>
        <dbReference type="EMBL" id="MBD8498982.1"/>
    </source>
</evidence>
<sequence>MKKSLIFGFGRAGRGLHLHCLRKLHTDQRHTGLFDTKVGVVDPYASHIHEPSLAFFRNVKDVAGFAPEDTVVHICTSPELHAETLRQAAEYGYKNFMVEKPLASTLAELELIQQLERQYGLDVLVVANWLSSSLTAQIRDIVRSNRYGSLTLIVAEQDKARLTRTLSNMSHDSALDVEIPHLAALALSLGGAQADVVQASVTDMHVEGAVIPNLGTAHISLLHAGGLTSRLNSNLASPIRKRTIRLYFANHQVVGYFPCAQDDSYSWLQIYDKDGVLIEQQVMYDDPLSAMFVEYYRYFDGLCAKPESDLAFNARVVATLCEAKMKCGLMLSKAEQELYAGAGVHYETVKTG</sequence>
<dbReference type="SUPFAM" id="SSF51735">
    <property type="entry name" value="NAD(P)-binding Rossmann-fold domains"/>
    <property type="match status" value="1"/>
</dbReference>
<dbReference type="PANTHER" id="PTHR43377">
    <property type="entry name" value="BILIVERDIN REDUCTASE A"/>
    <property type="match status" value="1"/>
</dbReference>
<dbReference type="EMBL" id="JACYTN010000007">
    <property type="protein sequence ID" value="MBD8498982.1"/>
    <property type="molecule type" value="Genomic_DNA"/>
</dbReference>
<dbReference type="PANTHER" id="PTHR43377:SF1">
    <property type="entry name" value="BILIVERDIN REDUCTASE A"/>
    <property type="match status" value="1"/>
</dbReference>
<reference evidence="2 3" key="1">
    <citation type="submission" date="2020-09" db="EMBL/GenBank/DDBJ databases">
        <title>Paenibacillus sp. CAU 1523 isolated from sand of Haeundae Beach.</title>
        <authorList>
            <person name="Kim W."/>
        </authorList>
    </citation>
    <scope>NUCLEOTIDE SEQUENCE [LARGE SCALE GENOMIC DNA]</scope>
    <source>
        <strain evidence="2 3">CAU 1523</strain>
    </source>
</reference>
<evidence type="ECO:0000313" key="3">
    <source>
        <dbReference type="Proteomes" id="UP000634529"/>
    </source>
</evidence>
<feature type="domain" description="Gfo/Idh/MocA-like oxidoreductase N-terminal" evidence="1">
    <location>
        <begin position="4"/>
        <end position="124"/>
    </location>
</feature>
<proteinExistence type="predicted"/>
<organism evidence="2 3">
    <name type="scientific">Paenibacillus arenosi</name>
    <dbReference type="NCBI Taxonomy" id="2774142"/>
    <lineage>
        <taxon>Bacteria</taxon>
        <taxon>Bacillati</taxon>
        <taxon>Bacillota</taxon>
        <taxon>Bacilli</taxon>
        <taxon>Bacillales</taxon>
        <taxon>Paenibacillaceae</taxon>
        <taxon>Paenibacillus</taxon>
    </lineage>
</organism>
<dbReference type="Gene3D" id="3.30.360.10">
    <property type="entry name" value="Dihydrodipicolinate Reductase, domain 2"/>
    <property type="match status" value="1"/>
</dbReference>
<gene>
    <name evidence="2" type="ORF">IFO66_11770</name>
</gene>